<feature type="compositionally biased region" description="Polar residues" evidence="1">
    <location>
        <begin position="249"/>
        <end position="258"/>
    </location>
</feature>
<feature type="region of interest" description="Disordered" evidence="1">
    <location>
        <begin position="1"/>
        <end position="39"/>
    </location>
</feature>
<evidence type="ECO:0000256" key="1">
    <source>
        <dbReference type="SAM" id="MobiDB-lite"/>
    </source>
</evidence>
<accession>A0A9Q8W8D7</accession>
<reference evidence="2" key="1">
    <citation type="journal article" date="2021" name="Mol. Plant Microbe Interact.">
        <title>Complete Genome Sequence of the Plant-Pathogenic Fungus Colletotrichum lupini.</title>
        <authorList>
            <person name="Baroncelli R."/>
            <person name="Pensec F."/>
            <person name="Da Lio D."/>
            <person name="Boufleur T."/>
            <person name="Vicente I."/>
            <person name="Sarrocco S."/>
            <person name="Picot A."/>
            <person name="Baraldi E."/>
            <person name="Sukno S."/>
            <person name="Thon M."/>
            <person name="Le Floch G."/>
        </authorList>
    </citation>
    <scope>NUCLEOTIDE SEQUENCE</scope>
    <source>
        <strain evidence="2">IMI 504893</strain>
    </source>
</reference>
<organism evidence="2 3">
    <name type="scientific">Colletotrichum lupini</name>
    <dbReference type="NCBI Taxonomy" id="145971"/>
    <lineage>
        <taxon>Eukaryota</taxon>
        <taxon>Fungi</taxon>
        <taxon>Dikarya</taxon>
        <taxon>Ascomycota</taxon>
        <taxon>Pezizomycotina</taxon>
        <taxon>Sordariomycetes</taxon>
        <taxon>Hypocreomycetidae</taxon>
        <taxon>Glomerellales</taxon>
        <taxon>Glomerellaceae</taxon>
        <taxon>Colletotrichum</taxon>
        <taxon>Colletotrichum acutatum species complex</taxon>
    </lineage>
</organism>
<evidence type="ECO:0000313" key="3">
    <source>
        <dbReference type="Proteomes" id="UP000830671"/>
    </source>
</evidence>
<dbReference type="Proteomes" id="UP000830671">
    <property type="component" value="Chromosome 1"/>
</dbReference>
<feature type="compositionally biased region" description="Basic and acidic residues" evidence="1">
    <location>
        <begin position="138"/>
        <end position="153"/>
    </location>
</feature>
<feature type="compositionally biased region" description="Basic and acidic residues" evidence="1">
    <location>
        <begin position="10"/>
        <end position="39"/>
    </location>
</feature>
<sequence length="386" mass="42728">MTQGNMEQTRAGEMRRKRFNGSEERSRAARELGIAGDDRNKAGPGLLSGEFLMLWADGNGTQHDKYLDPAYIADRRGALQASFPPVLAVTTRGYTYLQLSYSTTIETQAEWMPCSISRINIGYGADNEQFCSVNQGESQDKPAPEKRKKDRAPAHILTTTNLELNAGQSRVTIICRACDGVTDGGKERIVAVGVYFRHYQFPSPTLQHATTVNRGGGGALVQRLPFLVAERAVPQLYCVAVTFPITSRSRPSPFSQNGPRRHNSSSPPESSPSLHQPPTPSRATSRVERAKDKTRRIANWSASLTKQRPILLQLTPKIPQSLAFAPEAALSDRPTSLPRRAAFIRCMQSRLVALQSSPNRQFFALSRVFSVPHTSERNTYTRGLFV</sequence>
<feature type="region of interest" description="Disordered" evidence="1">
    <location>
        <begin position="134"/>
        <end position="153"/>
    </location>
</feature>
<protein>
    <submittedName>
        <fullName evidence="2">Uncharacterized protein</fullName>
    </submittedName>
</protein>
<name>A0A9Q8W8D7_9PEZI</name>
<keyword evidence="3" id="KW-1185">Reference proteome</keyword>
<gene>
    <name evidence="2" type="ORF">CLUP02_01149</name>
</gene>
<dbReference type="KEGG" id="clup:CLUP02_01149"/>
<feature type="compositionally biased region" description="Low complexity" evidence="1">
    <location>
        <begin position="264"/>
        <end position="274"/>
    </location>
</feature>
<proteinExistence type="predicted"/>
<dbReference type="RefSeq" id="XP_049136148.1">
    <property type="nucleotide sequence ID" value="XM_049280191.1"/>
</dbReference>
<dbReference type="GeneID" id="73335201"/>
<feature type="region of interest" description="Disordered" evidence="1">
    <location>
        <begin position="249"/>
        <end position="299"/>
    </location>
</feature>
<dbReference type="EMBL" id="CP019471">
    <property type="protein sequence ID" value="UQC74498.1"/>
    <property type="molecule type" value="Genomic_DNA"/>
</dbReference>
<evidence type="ECO:0000313" key="2">
    <source>
        <dbReference type="EMBL" id="UQC74498.1"/>
    </source>
</evidence>
<dbReference type="AlphaFoldDB" id="A0A9Q8W8D7"/>